<dbReference type="VEuPathDB" id="FungiDB:PPTG_19798"/>
<dbReference type="RefSeq" id="XP_008916602.1">
    <property type="nucleotide sequence ID" value="XM_008918354.1"/>
</dbReference>
<reference evidence="1 2" key="2">
    <citation type="submission" date="2013-11" db="EMBL/GenBank/DDBJ databases">
        <title>The Genome Sequence of Phytophthora parasitica INRA-310.</title>
        <authorList>
            <consortium name="The Broad Institute Genomics Platform"/>
            <person name="Russ C."/>
            <person name="Tyler B."/>
            <person name="Panabieres F."/>
            <person name="Shan W."/>
            <person name="Tripathy S."/>
            <person name="Grunwald N."/>
            <person name="Machado M."/>
            <person name="Johnson C.S."/>
            <person name="Arredondo F."/>
            <person name="Hong C."/>
            <person name="Coffey M."/>
            <person name="Young S.K."/>
            <person name="Zeng Q."/>
            <person name="Gargeya S."/>
            <person name="Fitzgerald M."/>
            <person name="Abouelleil A."/>
            <person name="Alvarado L."/>
            <person name="Chapman S.B."/>
            <person name="Gainer-Dewar J."/>
            <person name="Goldberg J."/>
            <person name="Griggs A."/>
            <person name="Gujja S."/>
            <person name="Hansen M."/>
            <person name="Howarth C."/>
            <person name="Imamovic A."/>
            <person name="Ireland A."/>
            <person name="Larimer J."/>
            <person name="McCowan C."/>
            <person name="Murphy C."/>
            <person name="Pearson M."/>
            <person name="Poon T.W."/>
            <person name="Priest M."/>
            <person name="Roberts A."/>
            <person name="Saif S."/>
            <person name="Shea T."/>
            <person name="Sykes S."/>
            <person name="Wortman J."/>
            <person name="Nusbaum C."/>
            <person name="Birren B."/>
        </authorList>
    </citation>
    <scope>NUCLEOTIDE SEQUENCE [LARGE SCALE GENOMIC DNA]</scope>
    <source>
        <strain evidence="1 2">INRA-310</strain>
    </source>
</reference>
<dbReference type="AlphaFoldDB" id="W2PDJ7"/>
<dbReference type="Proteomes" id="UP000018817">
    <property type="component" value="Unassembled WGS sequence"/>
</dbReference>
<dbReference type="GeneID" id="20188504"/>
<protein>
    <submittedName>
        <fullName evidence="1">Uncharacterized protein</fullName>
    </submittedName>
</protein>
<accession>W2PDJ7</accession>
<proteinExistence type="predicted"/>
<organism evidence="1 2">
    <name type="scientific">Phytophthora nicotianae (strain INRA-310)</name>
    <name type="common">Phytophthora parasitica</name>
    <dbReference type="NCBI Taxonomy" id="761204"/>
    <lineage>
        <taxon>Eukaryota</taxon>
        <taxon>Sar</taxon>
        <taxon>Stramenopiles</taxon>
        <taxon>Oomycota</taxon>
        <taxon>Peronosporomycetes</taxon>
        <taxon>Peronosporales</taxon>
        <taxon>Peronosporaceae</taxon>
        <taxon>Phytophthora</taxon>
    </lineage>
</organism>
<reference evidence="2" key="1">
    <citation type="submission" date="2011-12" db="EMBL/GenBank/DDBJ databases">
        <authorList>
            <consortium name="The Broad Institute Genome Sequencing Platform"/>
            <person name="Russ C."/>
            <person name="Tyler B."/>
            <person name="Panabieres F."/>
            <person name="Shan W."/>
            <person name="Tripathy S."/>
            <person name="Grunwald N."/>
            <person name="Machado M."/>
            <person name="Young S.K."/>
            <person name="Zeng Q."/>
            <person name="Gargeya S."/>
            <person name="Fitzgerald M."/>
            <person name="Haas B."/>
            <person name="Abouelleil A."/>
            <person name="Alvarado L."/>
            <person name="Arachchi H.M."/>
            <person name="Berlin A."/>
            <person name="Chapman S.B."/>
            <person name="Gearin G."/>
            <person name="Goldberg J."/>
            <person name="Griggs A."/>
            <person name="Gujja S."/>
            <person name="Hansen M."/>
            <person name="Heiman D."/>
            <person name="Howarth C."/>
            <person name="Larimer J."/>
            <person name="Lui A."/>
            <person name="MacDonald P.J.P."/>
            <person name="McCowen C."/>
            <person name="Montmayeur A."/>
            <person name="Murphy C."/>
            <person name="Neiman D."/>
            <person name="Pearson M."/>
            <person name="Priest M."/>
            <person name="Roberts A."/>
            <person name="Saif S."/>
            <person name="Shea T."/>
            <person name="Sisk P."/>
            <person name="Stolte C."/>
            <person name="Sykes S."/>
            <person name="Wortman J."/>
            <person name="Nusbaum C."/>
            <person name="Birren B."/>
        </authorList>
    </citation>
    <scope>NUCLEOTIDE SEQUENCE [LARGE SCALE GENOMIC DNA]</scope>
    <source>
        <strain evidence="2">INRA-310</strain>
    </source>
</reference>
<sequence>MDGDIVSTTLLLCLDEAVTNHDKEVAEAQQEVFQLLIEETWKVAMRLQHYLTVRCLGRPTESAWMALYAFGDDRNFLNTTSLTRHVATGKTMEIEVTEIEV</sequence>
<gene>
    <name evidence="1" type="ORF">PPTG_19798</name>
</gene>
<dbReference type="OrthoDB" id="90002at2759"/>
<name>W2PDJ7_PHYN3</name>
<evidence type="ECO:0000313" key="2">
    <source>
        <dbReference type="Proteomes" id="UP000018817"/>
    </source>
</evidence>
<dbReference type="EMBL" id="KI669748">
    <property type="protein sequence ID" value="ETM98099.1"/>
    <property type="molecule type" value="Genomic_DNA"/>
</dbReference>
<evidence type="ECO:0000313" key="1">
    <source>
        <dbReference type="EMBL" id="ETM98099.1"/>
    </source>
</evidence>